<keyword evidence="2" id="KW-1185">Reference proteome</keyword>
<dbReference type="RefSeq" id="WP_208608434.1">
    <property type="nucleotide sequence ID" value="NZ_FNUJ01000010.1"/>
</dbReference>
<gene>
    <name evidence="1" type="ORF">SAMN05421837_110177</name>
</gene>
<proteinExistence type="predicted"/>
<organism evidence="1 2">
    <name type="scientific">Amycolatopsis pretoriensis</name>
    <dbReference type="NCBI Taxonomy" id="218821"/>
    <lineage>
        <taxon>Bacteria</taxon>
        <taxon>Bacillati</taxon>
        <taxon>Actinomycetota</taxon>
        <taxon>Actinomycetes</taxon>
        <taxon>Pseudonocardiales</taxon>
        <taxon>Pseudonocardiaceae</taxon>
        <taxon>Amycolatopsis</taxon>
    </lineage>
</organism>
<evidence type="ECO:0000313" key="1">
    <source>
        <dbReference type="EMBL" id="SEF36422.1"/>
    </source>
</evidence>
<accession>A0A1H5RDH5</accession>
<sequence length="279" mass="32302">MTNRPFRWDLVRPDQVGTLLDHTKQPRLWFLDDLTEATAKVLARCGDGELHFVGRSLDSMHDLLGGALERTSWHDRVHQLPISLKPRLTYSRRDVETLRENLAENGITPYALARGTRPTVFVDLVFEGDTFTELYLRLRDWIDDEREAWHVIRRKLRFLGVTLRQPVRPDAWRWQEDVDWTRELPAAAVRNVSLARDVWFYFGDDQPKLTPSFPRQRWSDETVRTPDHGGATRRALAEAFALVDAGRSAETRDRLVRAISAEPAIAGPWLRALVTELRC</sequence>
<name>A0A1H5RDH5_9PSEU</name>
<evidence type="ECO:0000313" key="2">
    <source>
        <dbReference type="Proteomes" id="UP000198878"/>
    </source>
</evidence>
<protein>
    <submittedName>
        <fullName evidence="1">Uncharacterized protein</fullName>
    </submittedName>
</protein>
<dbReference type="Proteomes" id="UP000198878">
    <property type="component" value="Unassembled WGS sequence"/>
</dbReference>
<dbReference type="EMBL" id="FNUJ01000010">
    <property type="protein sequence ID" value="SEF36422.1"/>
    <property type="molecule type" value="Genomic_DNA"/>
</dbReference>
<reference evidence="2" key="1">
    <citation type="submission" date="2016-10" db="EMBL/GenBank/DDBJ databases">
        <authorList>
            <person name="Varghese N."/>
            <person name="Submissions S."/>
        </authorList>
    </citation>
    <scope>NUCLEOTIDE SEQUENCE [LARGE SCALE GENOMIC DNA]</scope>
    <source>
        <strain evidence="2">DSM 44654</strain>
    </source>
</reference>
<dbReference type="STRING" id="218821.SAMN05421837_110177"/>
<dbReference type="AlphaFoldDB" id="A0A1H5RDH5"/>